<dbReference type="GO" id="GO:0050086">
    <property type="term" value="F:mannitol 2-dehydrogenase activity"/>
    <property type="evidence" value="ECO:0007669"/>
    <property type="project" value="UniProtKB-EC"/>
</dbReference>
<organism evidence="8 9">
    <name type="scientific">Sistotremastrum niveocremeum HHB9708</name>
    <dbReference type="NCBI Taxonomy" id="1314777"/>
    <lineage>
        <taxon>Eukaryota</taxon>
        <taxon>Fungi</taxon>
        <taxon>Dikarya</taxon>
        <taxon>Basidiomycota</taxon>
        <taxon>Agaricomycotina</taxon>
        <taxon>Agaricomycetes</taxon>
        <taxon>Sistotremastrales</taxon>
        <taxon>Sistotremastraceae</taxon>
        <taxon>Sertulicium</taxon>
        <taxon>Sertulicium niveocremeum</taxon>
    </lineage>
</organism>
<dbReference type="STRING" id="1314777.A0A164ZTA7"/>
<evidence type="ECO:0000313" key="8">
    <source>
        <dbReference type="EMBL" id="KZS98041.1"/>
    </source>
</evidence>
<dbReference type="Pfam" id="PF08125">
    <property type="entry name" value="Mannitol_dh_C"/>
    <property type="match status" value="1"/>
</dbReference>
<dbReference type="GO" id="GO:0019594">
    <property type="term" value="P:mannitol metabolic process"/>
    <property type="evidence" value="ECO:0007669"/>
    <property type="project" value="InterPro"/>
</dbReference>
<dbReference type="AlphaFoldDB" id="A0A164ZTA7"/>
<evidence type="ECO:0000259" key="6">
    <source>
        <dbReference type="Pfam" id="PF01232"/>
    </source>
</evidence>
<dbReference type="InterPro" id="IPR023027">
    <property type="entry name" value="Mannitol_DH_CS"/>
</dbReference>
<dbReference type="InterPro" id="IPR013118">
    <property type="entry name" value="Mannitol_DH_C"/>
</dbReference>
<reference evidence="8 9" key="1">
    <citation type="journal article" date="2016" name="Mol. Biol. Evol.">
        <title>Comparative Genomics of Early-Diverging Mushroom-Forming Fungi Provides Insights into the Origins of Lignocellulose Decay Capabilities.</title>
        <authorList>
            <person name="Nagy L.G."/>
            <person name="Riley R."/>
            <person name="Tritt A."/>
            <person name="Adam C."/>
            <person name="Daum C."/>
            <person name="Floudas D."/>
            <person name="Sun H."/>
            <person name="Yadav J.S."/>
            <person name="Pangilinan J."/>
            <person name="Larsson K.H."/>
            <person name="Matsuura K."/>
            <person name="Barry K."/>
            <person name="Labutti K."/>
            <person name="Kuo R."/>
            <person name="Ohm R.A."/>
            <person name="Bhattacharya S.S."/>
            <person name="Shirouzu T."/>
            <person name="Yoshinaga Y."/>
            <person name="Martin F.M."/>
            <person name="Grigoriev I.V."/>
            <person name="Hibbett D.S."/>
        </authorList>
    </citation>
    <scope>NUCLEOTIDE SEQUENCE [LARGE SCALE GENOMIC DNA]</scope>
    <source>
        <strain evidence="8 9">HHB9708</strain>
    </source>
</reference>
<keyword evidence="3" id="KW-0520">NAD</keyword>
<evidence type="ECO:0000256" key="4">
    <source>
        <dbReference type="ARBA" id="ARBA00038970"/>
    </source>
</evidence>
<comment type="catalytic activity">
    <reaction evidence="5">
        <text>D-mannitol + NAD(+) = D-fructose + NADH + H(+)</text>
        <dbReference type="Rhea" id="RHEA:12084"/>
        <dbReference type="ChEBI" id="CHEBI:15378"/>
        <dbReference type="ChEBI" id="CHEBI:16899"/>
        <dbReference type="ChEBI" id="CHEBI:37721"/>
        <dbReference type="ChEBI" id="CHEBI:57540"/>
        <dbReference type="ChEBI" id="CHEBI:57945"/>
        <dbReference type="EC" id="1.1.1.67"/>
    </reaction>
</comment>
<dbReference type="PANTHER" id="PTHR43362">
    <property type="entry name" value="MANNITOL DEHYDROGENASE DSF1-RELATED"/>
    <property type="match status" value="1"/>
</dbReference>
<dbReference type="InterPro" id="IPR008927">
    <property type="entry name" value="6-PGluconate_DH-like_C_sf"/>
</dbReference>
<protein>
    <recommendedName>
        <fullName evidence="4">mannitol 2-dehydrogenase</fullName>
        <ecNumber evidence="4">1.1.1.67</ecNumber>
    </recommendedName>
</protein>
<dbReference type="PANTHER" id="PTHR43362:SF1">
    <property type="entry name" value="MANNITOL DEHYDROGENASE 2-RELATED"/>
    <property type="match status" value="1"/>
</dbReference>
<sequence>MAQVLRRSSLDSLAAHTISSTWPSPKVGIVHLGLGNFHRAHEAVYTEQAVVEDGGDWGIIGVTLRGSTSKRDHLRDQGGLYTVVEKSKDGESLQIIRILQDVLALPHDIHQLLDILSRPEIKIVSLTVTEKGYCRNTRSGEVDLADAAIQHDLANPETPTTVPGILFVALKSRRVNPFTVLSCDNLSHNGAALRKVVVSYARQLDHEIANWISESVAFPSTMVDRIVPSTTEDDVHLVERISGYHDELPVPCEPFRQWVIEDNFPLGHPAWHKFGAQFVSDVTPFEIAKLRMLNGSHSALAYISLLSGFATIDQAIAHPPLRQFIYDMLTEEIIPTLQVPESSDLFKYRDDLLDRFANPALKHRTAQIAMDGSQKVPLRLLSTINESSQLHRPCPRLALSVAAWLTHFRGHSDDSVTYNIVDPMAETLTSVWTQSHGEVQDVWDALLGLDGIFSTDLLQQGYFAQALQDGLRILQDGTLRAIERYNQSKV</sequence>
<gene>
    <name evidence="8" type="ORF">SISNIDRAFT_405499</name>
</gene>
<feature type="domain" description="Mannitol dehydrogenase N-terminal" evidence="6">
    <location>
        <begin position="28"/>
        <end position="273"/>
    </location>
</feature>
<feature type="domain" description="Mannitol dehydrogenase C-terminal" evidence="7">
    <location>
        <begin position="281"/>
        <end position="469"/>
    </location>
</feature>
<keyword evidence="2" id="KW-0560">Oxidoreductase</keyword>
<dbReference type="InterPro" id="IPR050988">
    <property type="entry name" value="Mannitol_DH/Oxidoreductase"/>
</dbReference>
<dbReference type="EC" id="1.1.1.67" evidence="4"/>
<keyword evidence="9" id="KW-1185">Reference proteome</keyword>
<dbReference type="Gene3D" id="3.40.50.720">
    <property type="entry name" value="NAD(P)-binding Rossmann-like Domain"/>
    <property type="match status" value="1"/>
</dbReference>
<accession>A0A164ZTA7</accession>
<evidence type="ECO:0000256" key="3">
    <source>
        <dbReference type="ARBA" id="ARBA00023027"/>
    </source>
</evidence>
<evidence type="ECO:0000313" key="9">
    <source>
        <dbReference type="Proteomes" id="UP000076722"/>
    </source>
</evidence>
<dbReference type="SUPFAM" id="SSF51735">
    <property type="entry name" value="NAD(P)-binding Rossmann-fold domains"/>
    <property type="match status" value="1"/>
</dbReference>
<dbReference type="EMBL" id="KV419396">
    <property type="protein sequence ID" value="KZS98041.1"/>
    <property type="molecule type" value="Genomic_DNA"/>
</dbReference>
<dbReference type="Pfam" id="PF01232">
    <property type="entry name" value="Mannitol_dh"/>
    <property type="match status" value="1"/>
</dbReference>
<dbReference type="InterPro" id="IPR013328">
    <property type="entry name" value="6PGD_dom2"/>
</dbReference>
<dbReference type="InterPro" id="IPR000669">
    <property type="entry name" value="Mannitol_DH"/>
</dbReference>
<dbReference type="PRINTS" id="PR00084">
    <property type="entry name" value="MTLDHDRGNASE"/>
</dbReference>
<proteinExistence type="inferred from homology"/>
<dbReference type="InterPro" id="IPR036291">
    <property type="entry name" value="NAD(P)-bd_dom_sf"/>
</dbReference>
<evidence type="ECO:0000256" key="5">
    <source>
        <dbReference type="ARBA" id="ARBA00047733"/>
    </source>
</evidence>
<name>A0A164ZTA7_9AGAM</name>
<dbReference type="InterPro" id="IPR013131">
    <property type="entry name" value="Mannitol_DH_N"/>
</dbReference>
<dbReference type="PROSITE" id="PS00974">
    <property type="entry name" value="MANNITOL_DHGENASE"/>
    <property type="match status" value="1"/>
</dbReference>
<dbReference type="Gene3D" id="1.10.1040.10">
    <property type="entry name" value="N-(1-d-carboxylethyl)-l-norvaline Dehydrogenase, domain 2"/>
    <property type="match status" value="1"/>
</dbReference>
<evidence type="ECO:0000259" key="7">
    <source>
        <dbReference type="Pfam" id="PF08125"/>
    </source>
</evidence>
<evidence type="ECO:0000256" key="1">
    <source>
        <dbReference type="ARBA" id="ARBA00006541"/>
    </source>
</evidence>
<dbReference type="Proteomes" id="UP000076722">
    <property type="component" value="Unassembled WGS sequence"/>
</dbReference>
<comment type="similarity">
    <text evidence="1">Belongs to the mannitol dehydrogenase family.</text>
</comment>
<evidence type="ECO:0000256" key="2">
    <source>
        <dbReference type="ARBA" id="ARBA00023002"/>
    </source>
</evidence>
<dbReference type="OrthoDB" id="418169at2759"/>
<dbReference type="SUPFAM" id="SSF48179">
    <property type="entry name" value="6-phosphogluconate dehydrogenase C-terminal domain-like"/>
    <property type="match status" value="1"/>
</dbReference>